<organism evidence="2">
    <name type="scientific">Anopheles darlingi</name>
    <name type="common">Mosquito</name>
    <dbReference type="NCBI Taxonomy" id="43151"/>
    <lineage>
        <taxon>Eukaryota</taxon>
        <taxon>Metazoa</taxon>
        <taxon>Ecdysozoa</taxon>
        <taxon>Arthropoda</taxon>
        <taxon>Hexapoda</taxon>
        <taxon>Insecta</taxon>
        <taxon>Pterygota</taxon>
        <taxon>Neoptera</taxon>
        <taxon>Endopterygota</taxon>
        <taxon>Diptera</taxon>
        <taxon>Nematocera</taxon>
        <taxon>Culicoidea</taxon>
        <taxon>Culicidae</taxon>
        <taxon>Anophelinae</taxon>
        <taxon>Anopheles</taxon>
    </lineage>
</organism>
<protein>
    <submittedName>
        <fullName evidence="2">Putative secreted protein</fullName>
    </submittedName>
</protein>
<sequence length="119" mass="13426">MCLSSSLVLLPLTCSAALLLPNSHLMSGWGGWIVVVINDRLLLSVYCAEHDLLRTVRLFSCCSLFSLPPPLFYQRKKHPFHTTPLPFFHKSQSVPRAYVRVCVCVSLLRVHPPLCHITN</sequence>
<dbReference type="AlphaFoldDB" id="A0A2M4DDF2"/>
<proteinExistence type="predicted"/>
<feature type="signal peptide" evidence="1">
    <location>
        <begin position="1"/>
        <end position="17"/>
    </location>
</feature>
<evidence type="ECO:0000313" key="2">
    <source>
        <dbReference type="EMBL" id="MBW75613.1"/>
    </source>
</evidence>
<evidence type="ECO:0000256" key="1">
    <source>
        <dbReference type="SAM" id="SignalP"/>
    </source>
</evidence>
<keyword evidence="1" id="KW-0732">Signal</keyword>
<feature type="chain" id="PRO_5014604404" evidence="1">
    <location>
        <begin position="18"/>
        <end position="119"/>
    </location>
</feature>
<reference evidence="2" key="1">
    <citation type="submission" date="2018-01" db="EMBL/GenBank/DDBJ databases">
        <title>An insight into the sialome of Amazonian anophelines.</title>
        <authorList>
            <person name="Ribeiro J.M."/>
            <person name="Scarpassa V."/>
            <person name="Calvo E."/>
        </authorList>
    </citation>
    <scope>NUCLEOTIDE SEQUENCE</scope>
</reference>
<dbReference type="EMBL" id="GGFL01011435">
    <property type="protein sequence ID" value="MBW75613.1"/>
    <property type="molecule type" value="Transcribed_RNA"/>
</dbReference>
<accession>A0A2M4DDF2</accession>
<name>A0A2M4DDF2_ANODA</name>